<proteinExistence type="predicted"/>
<reference evidence="3 4" key="1">
    <citation type="journal article" date="2020" name="Microbiol. Res.">
        <title>Flavobacterium pokkalii sp. nov., a novel plant growth promoting native rhizobacteria isolated from pokkali rice grown in coastal saline affected agricultural regions of southern India, Kerala.</title>
        <authorList>
            <person name="Menon R.R."/>
            <person name="Kumari S."/>
            <person name="Viver T."/>
            <person name="Rameshkumar N."/>
        </authorList>
    </citation>
    <scope>NUCLEOTIDE SEQUENCE [LARGE SCALE GENOMIC DNA]</scope>
    <source>
        <strain evidence="3 4">L1I52</strain>
    </source>
</reference>
<gene>
    <name evidence="3" type="ORF">B6A10_16250</name>
</gene>
<accession>A0ABR7UUW3</accession>
<evidence type="ECO:0000256" key="1">
    <source>
        <dbReference type="ARBA" id="ARBA00022729"/>
    </source>
</evidence>
<comment type="caution">
    <text evidence="3">The sequence shown here is derived from an EMBL/GenBank/DDBJ whole genome shotgun (WGS) entry which is preliminary data.</text>
</comment>
<keyword evidence="4" id="KW-1185">Reference proteome</keyword>
<dbReference type="InterPro" id="IPR026444">
    <property type="entry name" value="Secre_tail"/>
</dbReference>
<organism evidence="3 4">
    <name type="scientific">Flavobacterium pokkalii</name>
    <dbReference type="NCBI Taxonomy" id="1940408"/>
    <lineage>
        <taxon>Bacteria</taxon>
        <taxon>Pseudomonadati</taxon>
        <taxon>Bacteroidota</taxon>
        <taxon>Flavobacteriia</taxon>
        <taxon>Flavobacteriales</taxon>
        <taxon>Flavobacteriaceae</taxon>
        <taxon>Flavobacterium</taxon>
    </lineage>
</organism>
<sequence length="221" mass="24133">LNGETCVGKNNGNIVIEAQASNSYEAKINGKTYLFTNKVTIDNVTPGTYDLCISVVGESYEQCFKVVIAGGVSLTGKITVEKGNTAYVSIEQGTAPFTVLKNGQTILETYQSDFSLQVNDGDDLKITSKTACQGELSKRIDLSEYLMAYPNPSKGIYEITLPMSLQSVDLAIYDVKSQLMLSENYKIEAGKLSLDISSFPSGVYFVKLNLEKPSFIKLIKN</sequence>
<feature type="domain" description="Secretion system C-terminal sorting" evidence="2">
    <location>
        <begin position="149"/>
        <end position="215"/>
    </location>
</feature>
<keyword evidence="1" id="KW-0732">Signal</keyword>
<dbReference type="Proteomes" id="UP000661715">
    <property type="component" value="Unassembled WGS sequence"/>
</dbReference>
<evidence type="ECO:0000259" key="2">
    <source>
        <dbReference type="Pfam" id="PF18962"/>
    </source>
</evidence>
<dbReference type="EMBL" id="NASZ01000053">
    <property type="protein sequence ID" value="MBD0726721.1"/>
    <property type="molecule type" value="Genomic_DNA"/>
</dbReference>
<feature type="non-terminal residue" evidence="3">
    <location>
        <position position="1"/>
    </location>
</feature>
<dbReference type="Pfam" id="PF18962">
    <property type="entry name" value="Por_Secre_tail"/>
    <property type="match status" value="1"/>
</dbReference>
<protein>
    <recommendedName>
        <fullName evidence="2">Secretion system C-terminal sorting domain-containing protein</fullName>
    </recommendedName>
</protein>
<evidence type="ECO:0000313" key="4">
    <source>
        <dbReference type="Proteomes" id="UP000661715"/>
    </source>
</evidence>
<dbReference type="RefSeq" id="WP_188221704.1">
    <property type="nucleotide sequence ID" value="NZ_NASZ01000053.1"/>
</dbReference>
<dbReference type="NCBIfam" id="TIGR04183">
    <property type="entry name" value="Por_Secre_tail"/>
    <property type="match status" value="1"/>
</dbReference>
<name>A0ABR7UUW3_9FLAO</name>
<evidence type="ECO:0000313" key="3">
    <source>
        <dbReference type="EMBL" id="MBD0726721.1"/>
    </source>
</evidence>